<dbReference type="Proteomes" id="UP000000752">
    <property type="component" value="Chromosome"/>
</dbReference>
<sequence>MFLSPHSRILKPSSREPFIAELSLLTGLYPLFKRFLRFVSLYSSSFMFKNFPPHLSSIPANHFILSSNPGTAGTSPPTSQLKSKAFFKFSISLFKNFEEGSNKSGWNLISSSPAS</sequence>
<dbReference type="KEGG" id="pho:PH1165"/>
<name>O58870_PYRHO</name>
<dbReference type="EMBL" id="BA000001">
    <property type="protein sequence ID" value="BAA30265.1"/>
    <property type="molecule type" value="Genomic_DNA"/>
</dbReference>
<organism evidence="1 2">
    <name type="scientific">Pyrococcus horikoshii (strain ATCC 700860 / DSM 12428 / JCM 9974 / NBRC 100139 / OT-3)</name>
    <dbReference type="NCBI Taxonomy" id="70601"/>
    <lineage>
        <taxon>Archaea</taxon>
        <taxon>Methanobacteriati</taxon>
        <taxon>Methanobacteriota</taxon>
        <taxon>Thermococci</taxon>
        <taxon>Thermococcales</taxon>
        <taxon>Thermococcaceae</taxon>
        <taxon>Pyrococcus</taxon>
    </lineage>
</organism>
<dbReference type="AlphaFoldDB" id="O58870"/>
<dbReference type="PIR" id="G71058">
    <property type="entry name" value="G71058"/>
</dbReference>
<reference evidence="1 2" key="1">
    <citation type="journal article" date="1998" name="DNA Res.">
        <title>Complete sequence and gene organization of the genome of a hyper-thermophilic archaebacterium, Pyrococcus horikoshii OT3.</title>
        <authorList>
            <person name="Kawarabayasi Y."/>
            <person name="Sawada M."/>
            <person name="Horikawa H."/>
            <person name="Haikawa Y."/>
            <person name="Hino Y."/>
            <person name="Yamamoto S."/>
            <person name="Sekine M."/>
            <person name="Baba S."/>
            <person name="Kosugi H."/>
            <person name="Hosoyama A."/>
            <person name="Nagai Y."/>
            <person name="Sakai M."/>
            <person name="Ogura K."/>
            <person name="Otuka R."/>
            <person name="Nakazawa H."/>
            <person name="Takamiya M."/>
            <person name="Ohfuku Y."/>
            <person name="Funahashi T."/>
            <person name="Tanaka T."/>
            <person name="Kudoh Y."/>
            <person name="Yamazaki J."/>
            <person name="Kushida N."/>
            <person name="Oguchi A."/>
            <person name="Aoki K."/>
            <person name="Nakamura Y."/>
            <person name="Robb T.F."/>
            <person name="Horikoshi K."/>
            <person name="Masuchi Y."/>
            <person name="Shizuya H."/>
            <person name="Kikuchi H."/>
        </authorList>
    </citation>
    <scope>NUCLEOTIDE SEQUENCE [LARGE SCALE GENOMIC DNA]</scope>
    <source>
        <strain evidence="2">ATCC 700860 / DSM 12428 / JCM 9974 / NBRC 100139 / OT-3</strain>
    </source>
</reference>
<dbReference type="EnsemblBacteria" id="BAA30265">
    <property type="protein sequence ID" value="BAA30265"/>
    <property type="gene ID" value="BAA30265"/>
</dbReference>
<evidence type="ECO:0000313" key="1">
    <source>
        <dbReference type="EMBL" id="BAA30265.1"/>
    </source>
</evidence>
<gene>
    <name evidence="1" type="ordered locus">PH1165</name>
</gene>
<proteinExistence type="predicted"/>
<evidence type="ECO:0000313" key="2">
    <source>
        <dbReference type="Proteomes" id="UP000000752"/>
    </source>
</evidence>
<keyword evidence="2" id="KW-1185">Reference proteome</keyword>
<protein>
    <submittedName>
        <fullName evidence="1">Uncharacterized protein</fullName>
    </submittedName>
</protein>
<accession>O58870</accession>